<dbReference type="AlphaFoldDB" id="A0A4Y8D5N0"/>
<evidence type="ECO:0000313" key="1">
    <source>
        <dbReference type="EMBL" id="TEY65583.1"/>
    </source>
</evidence>
<sequence>MATAYSQFKTTEIHYMFAFPVIEILSGLTGNDPSRIFDALKFEGTAPWEEMSPETIQNLIATPRELTGSFLFAM</sequence>
<accession>A0A4Y8D5N0</accession>
<reference evidence="1 2" key="1">
    <citation type="submission" date="2017-11" db="EMBL/GenBank/DDBJ databases">
        <title>Comparative genomics of Botrytis spp.</title>
        <authorList>
            <person name="Valero-Jimenez C.A."/>
            <person name="Tapia P."/>
            <person name="Veloso J."/>
            <person name="Silva-Moreno E."/>
            <person name="Staats M."/>
            <person name="Valdes J.H."/>
            <person name="Van Kan J.A.L."/>
        </authorList>
    </citation>
    <scope>NUCLEOTIDE SEQUENCE [LARGE SCALE GENOMIC DNA]</scope>
    <source>
        <strain evidence="1 2">MUCL2830</strain>
    </source>
</reference>
<comment type="caution">
    <text evidence="1">The sequence shown here is derived from an EMBL/GenBank/DDBJ whole genome shotgun (WGS) entry which is preliminary data.</text>
</comment>
<name>A0A4Y8D5N0_9HELO</name>
<gene>
    <name evidence="1" type="ORF">BOTCAL_0138g00250</name>
</gene>
<dbReference type="Proteomes" id="UP000297299">
    <property type="component" value="Unassembled WGS sequence"/>
</dbReference>
<dbReference type="EMBL" id="PHWZ01000138">
    <property type="protein sequence ID" value="TEY65583.1"/>
    <property type="molecule type" value="Genomic_DNA"/>
</dbReference>
<keyword evidence="2" id="KW-1185">Reference proteome</keyword>
<proteinExistence type="predicted"/>
<evidence type="ECO:0000313" key="2">
    <source>
        <dbReference type="Proteomes" id="UP000297299"/>
    </source>
</evidence>
<organism evidence="1 2">
    <name type="scientific">Botryotinia calthae</name>
    <dbReference type="NCBI Taxonomy" id="38488"/>
    <lineage>
        <taxon>Eukaryota</taxon>
        <taxon>Fungi</taxon>
        <taxon>Dikarya</taxon>
        <taxon>Ascomycota</taxon>
        <taxon>Pezizomycotina</taxon>
        <taxon>Leotiomycetes</taxon>
        <taxon>Helotiales</taxon>
        <taxon>Sclerotiniaceae</taxon>
        <taxon>Botryotinia</taxon>
    </lineage>
</organism>
<protein>
    <submittedName>
        <fullName evidence="1">Uncharacterized protein</fullName>
    </submittedName>
</protein>